<protein>
    <submittedName>
        <fullName evidence="4">RecA-superfamily ATPases implicated in signal transduction</fullName>
    </submittedName>
</protein>
<gene>
    <name evidence="4" type="ORF">Asulf_01011</name>
</gene>
<dbReference type="PANTHER" id="PTHR43637:SF2">
    <property type="entry name" value="PROTEIN GVPD 1"/>
    <property type="match status" value="1"/>
</dbReference>
<evidence type="ECO:0000259" key="3">
    <source>
        <dbReference type="Pfam" id="PF06745"/>
    </source>
</evidence>
<keyword evidence="1" id="KW-0547">Nucleotide-binding</keyword>
<dbReference type="PANTHER" id="PTHR43637">
    <property type="entry name" value="UPF0273 PROTEIN TM_0370"/>
    <property type="match status" value="1"/>
</dbReference>
<dbReference type="KEGG" id="ast:Asulf_01011"/>
<dbReference type="RefSeq" id="WP_015590613.1">
    <property type="nucleotide sequence ID" value="NC_021169.1"/>
</dbReference>
<dbReference type="Proteomes" id="UP000013307">
    <property type="component" value="Chromosome"/>
</dbReference>
<evidence type="ECO:0000256" key="2">
    <source>
        <dbReference type="ARBA" id="ARBA00022840"/>
    </source>
</evidence>
<dbReference type="eggNOG" id="arCOG01175">
    <property type="taxonomic scope" value="Archaea"/>
</dbReference>
<evidence type="ECO:0000256" key="1">
    <source>
        <dbReference type="ARBA" id="ARBA00022741"/>
    </source>
</evidence>
<name>N0BLF9_9EURY</name>
<keyword evidence="2" id="KW-0067">ATP-binding</keyword>
<dbReference type="HOGENOM" id="CLU_023669_3_1_2"/>
<dbReference type="GO" id="GO:0005524">
    <property type="term" value="F:ATP binding"/>
    <property type="evidence" value="ECO:0007669"/>
    <property type="project" value="UniProtKB-KW"/>
</dbReference>
<organism evidence="4 5">
    <name type="scientific">Archaeoglobus sulfaticallidus PM70-1</name>
    <dbReference type="NCBI Taxonomy" id="387631"/>
    <lineage>
        <taxon>Archaea</taxon>
        <taxon>Methanobacteriati</taxon>
        <taxon>Methanobacteriota</taxon>
        <taxon>Archaeoglobi</taxon>
        <taxon>Archaeoglobales</taxon>
        <taxon>Archaeoglobaceae</taxon>
        <taxon>Archaeoglobus</taxon>
    </lineage>
</organism>
<dbReference type="Pfam" id="PF06745">
    <property type="entry name" value="ATPase"/>
    <property type="match status" value="1"/>
</dbReference>
<dbReference type="GeneID" id="15392652"/>
<sequence>MRLFRTGIPSLDTQLKGGLPSENLTLILAEPGVGEEIFSYHIVVEGLKRGERVLYITTDYSKEAVLKSLKMYFKEVDFSNLEIIDFFSQRTTLVLENTDMEAYIRGLRQDYIGSVLKLLKKENYDRVILNNLTFYIITYEFEEVQYFLENLKLLTKIKDSLTVLLMTENMFDVRIETAVKHLSDAVIDLDLREVENEIQRRLKIIKLLNYVPPKNIMRYELTQRGIMMESLMRVV</sequence>
<dbReference type="SUPFAM" id="SSF52540">
    <property type="entry name" value="P-loop containing nucleoside triphosphate hydrolases"/>
    <property type="match status" value="1"/>
</dbReference>
<proteinExistence type="predicted"/>
<accession>N0BLF9</accession>
<evidence type="ECO:0000313" key="4">
    <source>
        <dbReference type="EMBL" id="AGK61015.1"/>
    </source>
</evidence>
<evidence type="ECO:0000313" key="5">
    <source>
        <dbReference type="Proteomes" id="UP000013307"/>
    </source>
</evidence>
<dbReference type="STRING" id="387631.Asulf_01011"/>
<keyword evidence="5" id="KW-1185">Reference proteome</keyword>
<reference evidence="4 5" key="1">
    <citation type="journal article" date="2013" name="Genome Announc.">
        <title>Complete Genome Sequence of the Thermophilic and Facultatively Chemolithoautotrophic Sulfate Reducer Archaeoglobus sulfaticallidus Strain PM70-1T.</title>
        <authorList>
            <person name="Stokke R."/>
            <person name="Hocking W.P."/>
            <person name="Steinsbu B.O."/>
            <person name="Steen I.H."/>
        </authorList>
    </citation>
    <scope>NUCLEOTIDE SEQUENCE [LARGE SCALE GENOMIC DNA]</scope>
    <source>
        <strain evidence="4">PM70-1</strain>
    </source>
</reference>
<dbReference type="AlphaFoldDB" id="N0BLF9"/>
<dbReference type="Gene3D" id="3.40.50.300">
    <property type="entry name" value="P-loop containing nucleotide triphosphate hydrolases"/>
    <property type="match status" value="1"/>
</dbReference>
<dbReference type="InterPro" id="IPR027417">
    <property type="entry name" value="P-loop_NTPase"/>
</dbReference>
<feature type="domain" description="KaiC-like" evidence="3">
    <location>
        <begin position="5"/>
        <end position="227"/>
    </location>
</feature>
<dbReference type="OrthoDB" id="49590at2157"/>
<dbReference type="InterPro" id="IPR014774">
    <property type="entry name" value="KaiC-like_dom"/>
</dbReference>
<dbReference type="EMBL" id="CP005290">
    <property type="protein sequence ID" value="AGK61015.1"/>
    <property type="molecule type" value="Genomic_DNA"/>
</dbReference>